<sequence length="526" mass="58680">MSPTLPRALLPLVKSTRFWTDYFFLTDVESPSPHKPAFAKVEDDQTEEPTGNAEDPVLSYFELSFSAPDVYGVSIGHDDQGHWHPFVLRWEELELICRAEEANLRRWEHPGLPLLFLCRWAPICVGDDVERIVSMLVRAWQRVLGEDGTERDIRRLVERMDCRGRKFRWFKEGENWWIGAGDDAETASGVYTYRHREAVKPGGKWCGEGWNKLVEEAKRVVEGVGGKGELTDGDRALAAKFAPRTKYGLSVWLELRKKDRPLHQRAGRYFYLTLDAVLRHLDLGKAGSSGASSCTINGQHVWTSDHMSISIHGSLERGRAIIKQMLWWIRAPASTTLMTSNYKDLPFSMADAAEDATDETYLGITVPDIPPGCSWLVGHSLPDSLCTMLGSREVLQDTGHLSGPTADGWFTVATADGGELGLNLSRFDGEKLSGTGAVALRNLTPQTSTVLHALMNASGAVLTPVALAAKPLSENVAEMSWPPHRIVDDKTLHEILSGGAYQLWVKAERKEGDTEDSDDEDWEPRW</sequence>
<dbReference type="Proteomes" id="UP001321760">
    <property type="component" value="Unassembled WGS sequence"/>
</dbReference>
<reference evidence="1" key="2">
    <citation type="submission" date="2023-05" db="EMBL/GenBank/DDBJ databases">
        <authorList>
            <consortium name="Lawrence Berkeley National Laboratory"/>
            <person name="Steindorff A."/>
            <person name="Hensen N."/>
            <person name="Bonometti L."/>
            <person name="Westerberg I."/>
            <person name="Brannstrom I.O."/>
            <person name="Guillou S."/>
            <person name="Cros-Aarteil S."/>
            <person name="Calhoun S."/>
            <person name="Haridas S."/>
            <person name="Kuo A."/>
            <person name="Mondo S."/>
            <person name="Pangilinan J."/>
            <person name="Riley R."/>
            <person name="Labutti K."/>
            <person name="Andreopoulos B."/>
            <person name="Lipzen A."/>
            <person name="Chen C."/>
            <person name="Yanf M."/>
            <person name="Daum C."/>
            <person name="Ng V."/>
            <person name="Clum A."/>
            <person name="Ohm R."/>
            <person name="Martin F."/>
            <person name="Silar P."/>
            <person name="Natvig D."/>
            <person name="Lalanne C."/>
            <person name="Gautier V."/>
            <person name="Ament-Velasquez S.L."/>
            <person name="Kruys A."/>
            <person name="Hutchinson M.I."/>
            <person name="Powell A.J."/>
            <person name="Barry K."/>
            <person name="Miller A.N."/>
            <person name="Grigoriev I.V."/>
            <person name="Debuchy R."/>
            <person name="Gladieux P."/>
            <person name="Thoren M.H."/>
            <person name="Johannesson H."/>
        </authorList>
    </citation>
    <scope>NUCLEOTIDE SEQUENCE</scope>
    <source>
        <strain evidence="1">PSN243</strain>
    </source>
</reference>
<evidence type="ECO:0000313" key="2">
    <source>
        <dbReference type="Proteomes" id="UP001321760"/>
    </source>
</evidence>
<accession>A0AAV9GJX3</accession>
<proteinExistence type="predicted"/>
<comment type="caution">
    <text evidence="1">The sequence shown here is derived from an EMBL/GenBank/DDBJ whole genome shotgun (WGS) entry which is preliminary data.</text>
</comment>
<protein>
    <submittedName>
        <fullName evidence="1">Uncharacterized protein</fullName>
    </submittedName>
</protein>
<gene>
    <name evidence="1" type="ORF">QBC34DRAFT_327788</name>
</gene>
<dbReference type="AlphaFoldDB" id="A0AAV9GJX3"/>
<name>A0AAV9GJX3_9PEZI</name>
<organism evidence="1 2">
    <name type="scientific">Podospora aff. communis PSN243</name>
    <dbReference type="NCBI Taxonomy" id="3040156"/>
    <lineage>
        <taxon>Eukaryota</taxon>
        <taxon>Fungi</taxon>
        <taxon>Dikarya</taxon>
        <taxon>Ascomycota</taxon>
        <taxon>Pezizomycotina</taxon>
        <taxon>Sordariomycetes</taxon>
        <taxon>Sordariomycetidae</taxon>
        <taxon>Sordariales</taxon>
        <taxon>Podosporaceae</taxon>
        <taxon>Podospora</taxon>
    </lineage>
</organism>
<evidence type="ECO:0000313" key="1">
    <source>
        <dbReference type="EMBL" id="KAK4448382.1"/>
    </source>
</evidence>
<dbReference type="EMBL" id="MU865943">
    <property type="protein sequence ID" value="KAK4448382.1"/>
    <property type="molecule type" value="Genomic_DNA"/>
</dbReference>
<reference evidence="1" key="1">
    <citation type="journal article" date="2023" name="Mol. Phylogenet. Evol.">
        <title>Genome-scale phylogeny and comparative genomics of the fungal order Sordariales.</title>
        <authorList>
            <person name="Hensen N."/>
            <person name="Bonometti L."/>
            <person name="Westerberg I."/>
            <person name="Brannstrom I.O."/>
            <person name="Guillou S."/>
            <person name="Cros-Aarteil S."/>
            <person name="Calhoun S."/>
            <person name="Haridas S."/>
            <person name="Kuo A."/>
            <person name="Mondo S."/>
            <person name="Pangilinan J."/>
            <person name="Riley R."/>
            <person name="LaButti K."/>
            <person name="Andreopoulos B."/>
            <person name="Lipzen A."/>
            <person name="Chen C."/>
            <person name="Yan M."/>
            <person name="Daum C."/>
            <person name="Ng V."/>
            <person name="Clum A."/>
            <person name="Steindorff A."/>
            <person name="Ohm R.A."/>
            <person name="Martin F."/>
            <person name="Silar P."/>
            <person name="Natvig D.O."/>
            <person name="Lalanne C."/>
            <person name="Gautier V."/>
            <person name="Ament-Velasquez S.L."/>
            <person name="Kruys A."/>
            <person name="Hutchinson M.I."/>
            <person name="Powell A.J."/>
            <person name="Barry K."/>
            <person name="Miller A.N."/>
            <person name="Grigoriev I.V."/>
            <person name="Debuchy R."/>
            <person name="Gladieux P."/>
            <person name="Hiltunen Thoren M."/>
            <person name="Johannesson H."/>
        </authorList>
    </citation>
    <scope>NUCLEOTIDE SEQUENCE</scope>
    <source>
        <strain evidence="1">PSN243</strain>
    </source>
</reference>
<keyword evidence="2" id="KW-1185">Reference proteome</keyword>